<dbReference type="InterPro" id="IPR014825">
    <property type="entry name" value="DNA_alkylation"/>
</dbReference>
<evidence type="ECO:0000313" key="1">
    <source>
        <dbReference type="EMBL" id="PZA14308.1"/>
    </source>
</evidence>
<dbReference type="OrthoDB" id="9797162at2"/>
<organism evidence="1 2">
    <name type="scientific">Parazoarcus communis SWub3 = DSM 12120</name>
    <dbReference type="NCBI Taxonomy" id="1121029"/>
    <lineage>
        <taxon>Bacteria</taxon>
        <taxon>Pseudomonadati</taxon>
        <taxon>Pseudomonadota</taxon>
        <taxon>Betaproteobacteria</taxon>
        <taxon>Rhodocyclales</taxon>
        <taxon>Zoogloeaceae</taxon>
        <taxon>Parazoarcus</taxon>
    </lineage>
</organism>
<reference evidence="1 2" key="1">
    <citation type="submission" date="2018-06" db="EMBL/GenBank/DDBJ databases">
        <title>Azoarcus communis strain SWub3 genome.</title>
        <authorList>
            <person name="Zorraquino Salvo V."/>
            <person name="Toubiana D."/>
            <person name="Blumwald E."/>
        </authorList>
    </citation>
    <scope>NUCLEOTIDE SEQUENCE [LARGE SCALE GENOMIC DNA]</scope>
    <source>
        <strain evidence="1 2">SWub3</strain>
    </source>
</reference>
<dbReference type="InterPro" id="IPR016024">
    <property type="entry name" value="ARM-type_fold"/>
</dbReference>
<keyword evidence="2" id="KW-1185">Reference proteome</keyword>
<comment type="caution">
    <text evidence="1">The sequence shown here is derived from an EMBL/GenBank/DDBJ whole genome shotgun (WGS) entry which is preliminary data.</text>
</comment>
<gene>
    <name evidence="1" type="ORF">DNK49_22505</name>
</gene>
<dbReference type="AlphaFoldDB" id="A0A323V2E7"/>
<name>A0A323V2E7_9RHOO</name>
<dbReference type="SUPFAM" id="SSF48371">
    <property type="entry name" value="ARM repeat"/>
    <property type="match status" value="1"/>
</dbReference>
<dbReference type="EMBL" id="QKOE01000040">
    <property type="protein sequence ID" value="PZA14308.1"/>
    <property type="molecule type" value="Genomic_DNA"/>
</dbReference>
<protein>
    <submittedName>
        <fullName evidence="1">DNA alkylation repair protein</fullName>
    </submittedName>
</protein>
<accession>A0A323V2E7</accession>
<dbReference type="Pfam" id="PF08713">
    <property type="entry name" value="DNA_alkylation"/>
    <property type="match status" value="1"/>
</dbReference>
<evidence type="ECO:0000313" key="2">
    <source>
        <dbReference type="Proteomes" id="UP000248259"/>
    </source>
</evidence>
<proteinExistence type="predicted"/>
<dbReference type="Gene3D" id="1.25.40.290">
    <property type="entry name" value="ARM repeat domains"/>
    <property type="match status" value="1"/>
</dbReference>
<dbReference type="Proteomes" id="UP000248259">
    <property type="component" value="Unassembled WGS sequence"/>
</dbReference>
<dbReference type="RefSeq" id="WP_110530283.1">
    <property type="nucleotide sequence ID" value="NZ_QKOE01000040.1"/>
</dbReference>
<sequence>MNTTAPRKGATRAADIPADVLDALSRGELPSTTLVEGLALDQARLLRTVFPHLSPQALANTDAACQLGILKRMAGIGAVLLEELGIDGIAQCQGHASDTVRGWACFMIGVRPDLDLPSRLAAIRPLANDAHFGVREWAWMAVRPHLAHDLDAAIAHLSTWTAEPSERLRRFASEALRPRGVWCAHIVMLKQQPERALPILSQLRADSSVYVQDSVANWLNDAAKTQPDWVRDLCAQWQQDQPSIDATRRICQRALRNLK</sequence>